<proteinExistence type="predicted"/>
<sequence>MHGQRLRAPVGQHQLQLAVLQHGLDQIGWLQGNAGAFDGSGGQHGGFVGIEPGGDGDLLLIAFIVTASQLPDIAPHAHVSQAAVRLQLGRCLRPASRIQIGGRGHQHRFAHGQRPADECGARIGADAYGQVDALLYQVQRAVVHQQVDLEMRVQPHELRNGRRHLRMAEGHAAGHAQQAAQLAVAGAHLALHLIGQGQHLLAVAQALRTGIGKRDTARGAVQQARAQPLLQRLHMARGHGARQVQPLGRRREAAAFGHRGKHLHRQQSVHGYARFLQQTSAYFAVYLLDFKN</sequence>
<dbReference type="EMBL" id="AWUE01004790">
    <property type="protein sequence ID" value="OMP13239.1"/>
    <property type="molecule type" value="Genomic_DNA"/>
</dbReference>
<keyword evidence="2" id="KW-1185">Reference proteome</keyword>
<organism evidence="1 2">
    <name type="scientific">Corchorus olitorius</name>
    <dbReference type="NCBI Taxonomy" id="93759"/>
    <lineage>
        <taxon>Eukaryota</taxon>
        <taxon>Viridiplantae</taxon>
        <taxon>Streptophyta</taxon>
        <taxon>Embryophyta</taxon>
        <taxon>Tracheophyta</taxon>
        <taxon>Spermatophyta</taxon>
        <taxon>Magnoliopsida</taxon>
        <taxon>eudicotyledons</taxon>
        <taxon>Gunneridae</taxon>
        <taxon>Pentapetalae</taxon>
        <taxon>rosids</taxon>
        <taxon>malvids</taxon>
        <taxon>Malvales</taxon>
        <taxon>Malvaceae</taxon>
        <taxon>Grewioideae</taxon>
        <taxon>Apeibeae</taxon>
        <taxon>Corchorus</taxon>
    </lineage>
</organism>
<accession>A0A1R3L1S0</accession>
<reference evidence="2" key="1">
    <citation type="submission" date="2013-09" db="EMBL/GenBank/DDBJ databases">
        <title>Corchorus olitorius genome sequencing.</title>
        <authorList>
            <person name="Alam M."/>
            <person name="Haque M.S."/>
            <person name="Islam M.S."/>
            <person name="Emdad E.M."/>
            <person name="Islam M.M."/>
            <person name="Ahmed B."/>
            <person name="Halim A."/>
            <person name="Hossen Q.M.M."/>
            <person name="Hossain M.Z."/>
            <person name="Ahmed R."/>
            <person name="Khan M.M."/>
            <person name="Islam R."/>
            <person name="Rashid M.M."/>
            <person name="Khan S.A."/>
            <person name="Rahman M.S."/>
            <person name="Alam M."/>
            <person name="Yahiya A.S."/>
            <person name="Khan M.S."/>
            <person name="Azam M.S."/>
            <person name="Haque T."/>
            <person name="Lashkar M.Z.H."/>
            <person name="Akhand A.I."/>
            <person name="Morshed G."/>
            <person name="Roy S."/>
            <person name="Uddin K.S."/>
            <person name="Rabeya T."/>
            <person name="Hossain A.S."/>
            <person name="Chowdhury A."/>
            <person name="Snigdha A.R."/>
            <person name="Mortoza M.S."/>
            <person name="Matin S.A."/>
            <person name="Hoque S.M.E."/>
            <person name="Islam M.K."/>
            <person name="Roy D.K."/>
            <person name="Haider R."/>
            <person name="Moosa M.M."/>
            <person name="Elias S.M."/>
            <person name="Hasan A.M."/>
            <person name="Jahan S."/>
            <person name="Shafiuddin M."/>
            <person name="Mahmood N."/>
            <person name="Shommy N.S."/>
        </authorList>
    </citation>
    <scope>NUCLEOTIDE SEQUENCE [LARGE SCALE GENOMIC DNA]</scope>
    <source>
        <strain evidence="2">cv. O-4</strain>
    </source>
</reference>
<dbReference type="Proteomes" id="UP000187203">
    <property type="component" value="Unassembled WGS sequence"/>
</dbReference>
<protein>
    <submittedName>
        <fullName evidence="1">Uncharacterized protein</fullName>
    </submittedName>
</protein>
<dbReference type="AlphaFoldDB" id="A0A1R3L1S0"/>
<comment type="caution">
    <text evidence="1">The sequence shown here is derived from an EMBL/GenBank/DDBJ whole genome shotgun (WGS) entry which is preliminary data.</text>
</comment>
<evidence type="ECO:0000313" key="1">
    <source>
        <dbReference type="EMBL" id="OMP13239.1"/>
    </source>
</evidence>
<gene>
    <name evidence="1" type="ORF">COLO4_02026</name>
</gene>
<evidence type="ECO:0000313" key="2">
    <source>
        <dbReference type="Proteomes" id="UP000187203"/>
    </source>
</evidence>
<name>A0A1R3L1S0_9ROSI</name>